<gene>
    <name evidence="1" type="ORF">SAMN05421846_11078</name>
</gene>
<proteinExistence type="predicted"/>
<evidence type="ECO:0000313" key="1">
    <source>
        <dbReference type="EMBL" id="SDI59812.1"/>
    </source>
</evidence>
<protein>
    <submittedName>
        <fullName evidence="1">Uncharacterized protein</fullName>
    </submittedName>
</protein>
<name>A0A1G8LVP2_9FLAO</name>
<sequence length="50" mass="5863">MSLPCDKDILIVKIKLYNYYDVRVQLKLQAIKLILHFDLRIGLISGIVEF</sequence>
<reference evidence="2" key="1">
    <citation type="submission" date="2016-10" db="EMBL/GenBank/DDBJ databases">
        <authorList>
            <person name="Varghese N."/>
            <person name="Submissions S."/>
        </authorList>
    </citation>
    <scope>NUCLEOTIDE SEQUENCE [LARGE SCALE GENOMIC DNA]</scope>
    <source>
        <strain evidence="2">DSM 17071</strain>
    </source>
</reference>
<dbReference type="EMBL" id="FNDW01000010">
    <property type="protein sequence ID" value="SDI59812.1"/>
    <property type="molecule type" value="Genomic_DNA"/>
</dbReference>
<accession>A0A1G8LVP2</accession>
<keyword evidence="2" id="KW-1185">Reference proteome</keyword>
<dbReference type="Proteomes" id="UP000198869">
    <property type="component" value="Unassembled WGS sequence"/>
</dbReference>
<dbReference type="AlphaFoldDB" id="A0A1G8LVP2"/>
<evidence type="ECO:0000313" key="2">
    <source>
        <dbReference type="Proteomes" id="UP000198869"/>
    </source>
</evidence>
<organism evidence="1 2">
    <name type="scientific">Chryseobacterium taeanense</name>
    <dbReference type="NCBI Taxonomy" id="311334"/>
    <lineage>
        <taxon>Bacteria</taxon>
        <taxon>Pseudomonadati</taxon>
        <taxon>Bacteroidota</taxon>
        <taxon>Flavobacteriia</taxon>
        <taxon>Flavobacteriales</taxon>
        <taxon>Weeksellaceae</taxon>
        <taxon>Chryseobacterium group</taxon>
        <taxon>Chryseobacterium</taxon>
    </lineage>
</organism>